<evidence type="ECO:0000313" key="15">
    <source>
        <dbReference type="Proteomes" id="UP001438707"/>
    </source>
</evidence>
<keyword evidence="3" id="KW-0963">Cytoplasm</keyword>
<dbReference type="InterPro" id="IPR054088">
    <property type="entry name" value="Cep192-like_D8"/>
</dbReference>
<dbReference type="Pfam" id="PF22544">
    <property type="entry name" value="HYDIN_VesB_CFA65-like_Ig"/>
    <property type="match status" value="1"/>
</dbReference>
<dbReference type="GO" id="GO:0031514">
    <property type="term" value="C:motile cilium"/>
    <property type="evidence" value="ECO:0007669"/>
    <property type="project" value="UniProtKB-SubCell"/>
</dbReference>
<evidence type="ECO:0000259" key="13">
    <source>
        <dbReference type="Pfam" id="PF25249"/>
    </source>
</evidence>
<feature type="region of interest" description="Disordered" evidence="7">
    <location>
        <begin position="1151"/>
        <end position="1172"/>
    </location>
</feature>
<organism evidence="14 15">
    <name type="scientific">Apatococcus lobatus</name>
    <dbReference type="NCBI Taxonomy" id="904363"/>
    <lineage>
        <taxon>Eukaryota</taxon>
        <taxon>Viridiplantae</taxon>
        <taxon>Chlorophyta</taxon>
        <taxon>core chlorophytes</taxon>
        <taxon>Trebouxiophyceae</taxon>
        <taxon>Chlorellales</taxon>
        <taxon>Chlorellaceae</taxon>
        <taxon>Apatococcus</taxon>
    </lineage>
</organism>
<feature type="compositionally biased region" description="Low complexity" evidence="7">
    <location>
        <begin position="767"/>
        <end position="784"/>
    </location>
</feature>
<evidence type="ECO:0000256" key="7">
    <source>
        <dbReference type="SAM" id="MobiDB-lite"/>
    </source>
</evidence>
<dbReference type="InterPro" id="IPR056305">
    <property type="entry name" value="Ig_CFAP65_10th"/>
</dbReference>
<evidence type="ECO:0000259" key="12">
    <source>
        <dbReference type="Pfam" id="PF24816"/>
    </source>
</evidence>
<feature type="region of interest" description="Disordered" evidence="7">
    <location>
        <begin position="1113"/>
        <end position="1136"/>
    </location>
</feature>
<evidence type="ECO:0000256" key="4">
    <source>
        <dbReference type="ARBA" id="ARBA00022846"/>
    </source>
</evidence>
<feature type="domain" description="CFAP65 tenth Ig-like" evidence="10">
    <location>
        <begin position="1411"/>
        <end position="1516"/>
    </location>
</feature>
<name>A0AAW1QUW9_9CHLO</name>
<proteinExistence type="predicted"/>
<dbReference type="PANTHER" id="PTHR46127:SF1">
    <property type="entry name" value="CILIA- AND FLAGELLA-ASSOCIATED PROTEIN 65"/>
    <property type="match status" value="1"/>
</dbReference>
<dbReference type="InterPro" id="IPR058536">
    <property type="entry name" value="Ig_CFAP65_4th"/>
</dbReference>
<protein>
    <submittedName>
        <fullName evidence="14">Uncharacterized protein</fullName>
    </submittedName>
</protein>
<reference evidence="14 15" key="1">
    <citation type="journal article" date="2024" name="Nat. Commun.">
        <title>Phylogenomics reveals the evolutionary origins of lichenization in chlorophyte algae.</title>
        <authorList>
            <person name="Puginier C."/>
            <person name="Libourel C."/>
            <person name="Otte J."/>
            <person name="Skaloud P."/>
            <person name="Haon M."/>
            <person name="Grisel S."/>
            <person name="Petersen M."/>
            <person name="Berrin J.G."/>
            <person name="Delaux P.M."/>
            <person name="Dal Grande F."/>
            <person name="Keller J."/>
        </authorList>
    </citation>
    <scope>NUCLEOTIDE SEQUENCE [LARGE SCALE GENOMIC DNA]</scope>
    <source>
        <strain evidence="14 15">SAG 2145</strain>
    </source>
</reference>
<dbReference type="NCBIfam" id="NF012200">
    <property type="entry name" value="choice_anch_D"/>
    <property type="match status" value="1"/>
</dbReference>
<dbReference type="Pfam" id="PF24291">
    <property type="entry name" value="Ig_CFAP65"/>
    <property type="match status" value="1"/>
</dbReference>
<evidence type="ECO:0000259" key="8">
    <source>
        <dbReference type="Pfam" id="PF22066"/>
    </source>
</evidence>
<feature type="region of interest" description="Disordered" evidence="7">
    <location>
        <begin position="758"/>
        <end position="795"/>
    </location>
</feature>
<dbReference type="Pfam" id="PF25249">
    <property type="entry name" value="Ig_CFAP65_7th"/>
    <property type="match status" value="1"/>
</dbReference>
<evidence type="ECO:0000256" key="1">
    <source>
        <dbReference type="ARBA" id="ARBA00004230"/>
    </source>
</evidence>
<dbReference type="InterPro" id="IPR053879">
    <property type="entry name" value="HYDIN_VesB_CFA65-like_Ig"/>
</dbReference>
<keyword evidence="6" id="KW-0966">Cell projection</keyword>
<feature type="region of interest" description="Disordered" evidence="7">
    <location>
        <begin position="1773"/>
        <end position="1818"/>
    </location>
</feature>
<dbReference type="InterPro" id="IPR056344">
    <property type="entry name" value="Ig_CFAP65-like_9th"/>
</dbReference>
<accession>A0AAW1QUW9</accession>
<comment type="caution">
    <text evidence="14">The sequence shown here is derived from an EMBL/GenBank/DDBJ whole genome shotgun (WGS) entry which is preliminary data.</text>
</comment>
<comment type="subcellular location">
    <subcellularLocation>
        <location evidence="1">Cell projection</location>
        <location evidence="1">Cilium</location>
        <location evidence="1">Flagellum</location>
    </subcellularLocation>
    <subcellularLocation>
        <location evidence="2">Cytoplasm</location>
    </subcellularLocation>
</comment>
<sequence>MGVLALRARASPQKLRTLSPKRGLVRHSLVVPERLAWDHWIPERAAFCQLVVENVGSKMQQADLKIVKGSEVFSIAASSKQLLLAPGMRHSCKVPQNLTFPLAAAGATSTLRLPVRNIGREACKLQWGQANAPFSILRSPTHVAPGATVEIIASYSPVTAGAFTRTLLLQSSTAADVFVQVTGAAKYAYVSIKEEMLHFGDVLVGTQSRRDFLLRNPGPVPAEWRIELVADDLSPRSCFSFSQSKGTLEPGSALTLQAVFKPTVPGTFEGSDFRLQVTGGNKVMLELKGAACGPDISFSTSIFSFGSVPLNGKETRILQVQSKSAVNTFVQFEASQGGHTFSASPRRLTLPPLGSQQVRLTFSPQHAGQHYFNMSCIVKDIGARKLHLLGTCFSDSFQPAALEPGELPFAAADSEQEATGIEQAPSAVQPLLRLDSDEIDFGACAASSGPQYITIPIHNDSDGELTFWASSGQSAVAQQGFEVFPEQYTMQPRTSSTLRISFKPSAEGQYFASLVEVSSAASPQPAFGSPSAGLAAWPSAQYITVTGNSYLHQCEDPSARLSIIRTLLRFPACLPGMLAVPQTLMLTNPGPTQPAAYQLVTDDDAGRFPLGVVESRSWQLIPLEFRCSSLGKHCAMLRCHVNNGVAPMLSLALEGHSELPSLSLEGVHNGTIVFHPTAVGGQTTCSHLLQNTSGIDLNFEIEIDNNASSDFAINPRTGHLRAHDAVMLGCTYDPHGTAKRECQLHVYITSPKFLLPRPSTPEPALPAEPSAASAAAPGVVGTSSTGARRSMLAPTGAAAPEPVAAAVAATKPAAPAAKKGSAPVTPSEAAALPAAVAAAATAKSGSMVKQSADVLPAAPVAPAGLGQDETLEKEAPPMSPPEAPAKVPAVSILLQGSAVVLAAELVRSPSMQSRGPAELGGRCPMLNDTDLNLGTLGMGYEAKDQLQLINQGPDLLHYLLLLQGPYEQPFWAGGMSRDAPAHSHSKPVSDPSQAEGPPGHVLQLSSTQGILLPHQAKPVDLTLTPQRQGRFTSSLSCFVSADPAVLASTASCVLDAPPEHLSAARALLNLELSPATDVTSPDARKDDGNDGDDDDAAESVQTEAAIDAPPLAAVASPQQQSAASLQPANANTSPASSPAFLHAEAEHCSDDRNMQPEEPEVDATSNELMDCPGSLHTNAEPSGGVLALKAALKLLRTGHVVQLPSWTISARAAIPTLQVVAVAAPSMPQSLIWSNMNASVLNKALKQEPSQVELDLQARYKTGAFTAQAAMDALPAIPMDMGFYARGSHAATVQVLLHNSGRLPVTVDLLMRGDIGPEMQLERWVEVGRPRNEAERRQDLLHQHGIIDLEPRSLSLAPDQTSWLTLTHRPITLGKHELDLLLVVRDARMLRLRLLATTVMPEVNHTQVALEECTLRSVALGTMDPPVQSILLRNTGPGPMAFRLLQEALAALTEANHGFPVMRLAGAGHGLIPAYGSTTLRLIFTPLQAKLYTLELPVKLAGGLIEQIVIRAEGQEAAVLEAARVAAAEAAAAAAGRPDSSPAIPVYPTARDSSWRANIPGALAKISHMFLDFGLLPFGKRCTRKVQLTNLAPFSIAVSWQLPELLPMSAGPAESASSYMQPPTMSVLPMEALLAPHNQLEATVFFSNGWYPEFLELEARCTVTEVLGDNQEENEAKLLSRMAADAAARVKYTEAGEMIEEVIAEHPPADLGKVAMPREHQPLHRATTLSWQSRMGLPPQMSLIGQPAHEITTLPPPGPQSQVLVMRISAETGGSEPQAGAEPPATSSADEVEINPESTRPLEECQLPSMSREELTDRLEDELADMVAKIGLRK</sequence>
<keyword evidence="4" id="KW-0282">Flagellum</keyword>
<dbReference type="PANTHER" id="PTHR46127">
    <property type="entry name" value="CILIA- AND FLAGELLA-ASSOCIATED PROTEIN 65"/>
    <property type="match status" value="1"/>
</dbReference>
<feature type="domain" description="HYDIN/VesB/CFA65-like Ig-like" evidence="9">
    <location>
        <begin position="191"/>
        <end position="290"/>
    </location>
</feature>
<dbReference type="EMBL" id="JALJOS010000025">
    <property type="protein sequence ID" value="KAK9825274.1"/>
    <property type="molecule type" value="Genomic_DNA"/>
</dbReference>
<dbReference type="InterPro" id="IPR057470">
    <property type="entry name" value="Ig_CFAP65_7th"/>
</dbReference>
<dbReference type="Pfam" id="PF22066">
    <property type="entry name" value="Cep192_D8"/>
    <property type="match status" value="1"/>
</dbReference>
<dbReference type="Pfam" id="PF24507">
    <property type="entry name" value="Ig_CFAP65_4th"/>
    <property type="match status" value="1"/>
</dbReference>
<feature type="domain" description="CFAP65 seventh Ig-like" evidence="13">
    <location>
        <begin position="669"/>
        <end position="750"/>
    </location>
</feature>
<dbReference type="InterPro" id="IPR052614">
    <property type="entry name" value="CFAP65"/>
</dbReference>
<dbReference type="Gene3D" id="2.60.40.10">
    <property type="entry name" value="Immunoglobulins"/>
    <property type="match status" value="6"/>
</dbReference>
<dbReference type="GO" id="GO:0005737">
    <property type="term" value="C:cytoplasm"/>
    <property type="evidence" value="ECO:0007669"/>
    <property type="project" value="UniProtKB-SubCell"/>
</dbReference>
<dbReference type="Proteomes" id="UP001438707">
    <property type="component" value="Unassembled WGS sequence"/>
</dbReference>
<evidence type="ECO:0000256" key="6">
    <source>
        <dbReference type="ARBA" id="ARBA00023273"/>
    </source>
</evidence>
<evidence type="ECO:0000313" key="14">
    <source>
        <dbReference type="EMBL" id="KAK9825274.1"/>
    </source>
</evidence>
<keyword evidence="5" id="KW-0969">Cilium</keyword>
<keyword evidence="15" id="KW-1185">Reference proteome</keyword>
<evidence type="ECO:0000259" key="11">
    <source>
        <dbReference type="Pfam" id="PF24507"/>
    </source>
</evidence>
<evidence type="ECO:0000256" key="5">
    <source>
        <dbReference type="ARBA" id="ARBA00023069"/>
    </source>
</evidence>
<evidence type="ECO:0000256" key="2">
    <source>
        <dbReference type="ARBA" id="ARBA00004496"/>
    </source>
</evidence>
<feature type="domain" description="Cep192-like" evidence="8">
    <location>
        <begin position="97"/>
        <end position="185"/>
    </location>
</feature>
<dbReference type="Pfam" id="PF24816">
    <property type="entry name" value="Ig_CFAP65__9th"/>
    <property type="match status" value="1"/>
</dbReference>
<evidence type="ECO:0000259" key="9">
    <source>
        <dbReference type="Pfam" id="PF22544"/>
    </source>
</evidence>
<evidence type="ECO:0000259" key="10">
    <source>
        <dbReference type="Pfam" id="PF24291"/>
    </source>
</evidence>
<dbReference type="InterPro" id="IPR013783">
    <property type="entry name" value="Ig-like_fold"/>
</dbReference>
<feature type="region of interest" description="Disordered" evidence="7">
    <location>
        <begin position="1075"/>
        <end position="1098"/>
    </location>
</feature>
<evidence type="ECO:0000256" key="3">
    <source>
        <dbReference type="ARBA" id="ARBA00022490"/>
    </source>
</evidence>
<feature type="region of interest" description="Disordered" evidence="7">
    <location>
        <begin position="973"/>
        <end position="1002"/>
    </location>
</feature>
<gene>
    <name evidence="14" type="ORF">WJX74_004698</name>
</gene>
<feature type="domain" description="CFAP65-like ninth Ig-like" evidence="12">
    <location>
        <begin position="1215"/>
        <end position="1394"/>
    </location>
</feature>
<feature type="domain" description="CFAP65 fourth Ig-like" evidence="11">
    <location>
        <begin position="304"/>
        <end position="395"/>
    </location>
</feature>